<keyword evidence="10" id="KW-1185">Reference proteome</keyword>
<dbReference type="Pfam" id="PF00459">
    <property type="entry name" value="Inositol_P"/>
    <property type="match status" value="1"/>
</dbReference>
<evidence type="ECO:0000256" key="6">
    <source>
        <dbReference type="ARBA" id="ARBA00022842"/>
    </source>
</evidence>
<keyword evidence="6 7" id="KW-0460">Magnesium</keyword>
<dbReference type="GO" id="GO:0008934">
    <property type="term" value="F:inositol monophosphate 1-phosphatase activity"/>
    <property type="evidence" value="ECO:0007669"/>
    <property type="project" value="InterPro"/>
</dbReference>
<gene>
    <name evidence="9" type="primary">suhB_1</name>
    <name evidence="9" type="ORF">SMSP2_00731</name>
</gene>
<dbReference type="PRINTS" id="PR01959">
    <property type="entry name" value="SBIMPHPHTASE"/>
</dbReference>
<comment type="catalytic activity">
    <reaction evidence="1 8">
        <text>a myo-inositol phosphate + H2O = myo-inositol + phosphate</text>
        <dbReference type="Rhea" id="RHEA:24056"/>
        <dbReference type="ChEBI" id="CHEBI:15377"/>
        <dbReference type="ChEBI" id="CHEBI:17268"/>
        <dbReference type="ChEBI" id="CHEBI:43474"/>
        <dbReference type="ChEBI" id="CHEBI:84139"/>
        <dbReference type="EC" id="3.1.3.25"/>
    </reaction>
</comment>
<dbReference type="STRING" id="1851148.SMSP2_00731"/>
<evidence type="ECO:0000313" key="10">
    <source>
        <dbReference type="Proteomes" id="UP000188181"/>
    </source>
</evidence>
<feature type="binding site" evidence="7">
    <location>
        <position position="79"/>
    </location>
    <ligand>
        <name>Mg(2+)</name>
        <dbReference type="ChEBI" id="CHEBI:18420"/>
        <label>1</label>
        <note>catalytic</note>
    </ligand>
</feature>
<dbReference type="PANTHER" id="PTHR20854:SF4">
    <property type="entry name" value="INOSITOL-1-MONOPHOSPHATASE-RELATED"/>
    <property type="match status" value="1"/>
</dbReference>
<dbReference type="CDD" id="cd01639">
    <property type="entry name" value="IMPase"/>
    <property type="match status" value="1"/>
</dbReference>
<evidence type="ECO:0000256" key="7">
    <source>
        <dbReference type="PIRSR" id="PIRSR600760-2"/>
    </source>
</evidence>
<name>A0A1Q2MCE0_9BACT</name>
<evidence type="ECO:0000256" key="3">
    <source>
        <dbReference type="ARBA" id="ARBA00009759"/>
    </source>
</evidence>
<dbReference type="InterPro" id="IPR033942">
    <property type="entry name" value="IMPase"/>
</dbReference>
<dbReference type="Proteomes" id="UP000188181">
    <property type="component" value="Chromosome"/>
</dbReference>
<dbReference type="InterPro" id="IPR000760">
    <property type="entry name" value="Inositol_monophosphatase-like"/>
</dbReference>
<evidence type="ECO:0000256" key="2">
    <source>
        <dbReference type="ARBA" id="ARBA00001946"/>
    </source>
</evidence>
<dbReference type="EC" id="3.1.3.25" evidence="8"/>
<dbReference type="InterPro" id="IPR020550">
    <property type="entry name" value="Inositol_monophosphatase_CS"/>
</dbReference>
<dbReference type="KEGG" id="pbas:SMSP2_00731"/>
<dbReference type="GO" id="GO:0007165">
    <property type="term" value="P:signal transduction"/>
    <property type="evidence" value="ECO:0007669"/>
    <property type="project" value="TreeGrafter"/>
</dbReference>
<dbReference type="SUPFAM" id="SSF56655">
    <property type="entry name" value="Carbohydrate phosphatase"/>
    <property type="match status" value="1"/>
</dbReference>
<dbReference type="PROSITE" id="PS00630">
    <property type="entry name" value="IMP_2"/>
    <property type="match status" value="1"/>
</dbReference>
<dbReference type="Gene3D" id="3.30.540.10">
    <property type="entry name" value="Fructose-1,6-Bisphosphatase, subunit A, domain 1"/>
    <property type="match status" value="1"/>
</dbReference>
<dbReference type="EMBL" id="CP019646">
    <property type="protein sequence ID" value="AQQ70383.1"/>
    <property type="molecule type" value="Genomic_DNA"/>
</dbReference>
<dbReference type="PRINTS" id="PR00377">
    <property type="entry name" value="IMPHPHTASES"/>
</dbReference>
<dbReference type="OrthoDB" id="9772456at2"/>
<feature type="binding site" evidence="7">
    <location>
        <position position="77"/>
    </location>
    <ligand>
        <name>Mg(2+)</name>
        <dbReference type="ChEBI" id="CHEBI:18420"/>
        <label>1</label>
        <note>catalytic</note>
    </ligand>
</feature>
<dbReference type="GO" id="GO:0006020">
    <property type="term" value="P:inositol metabolic process"/>
    <property type="evidence" value="ECO:0007669"/>
    <property type="project" value="TreeGrafter"/>
</dbReference>
<keyword evidence="4 7" id="KW-0479">Metal-binding</keyword>
<protein>
    <recommendedName>
        <fullName evidence="8">Inositol-1-monophosphatase</fullName>
        <ecNumber evidence="8">3.1.3.25</ecNumber>
    </recommendedName>
</protein>
<dbReference type="InterPro" id="IPR022337">
    <property type="entry name" value="Inositol_monophosphatase_SuhB"/>
</dbReference>
<organism evidence="9 10">
    <name type="scientific">Limihaloglobus sulfuriphilus</name>
    <dbReference type="NCBI Taxonomy" id="1851148"/>
    <lineage>
        <taxon>Bacteria</taxon>
        <taxon>Pseudomonadati</taxon>
        <taxon>Planctomycetota</taxon>
        <taxon>Phycisphaerae</taxon>
        <taxon>Sedimentisphaerales</taxon>
        <taxon>Sedimentisphaeraceae</taxon>
        <taxon>Limihaloglobus</taxon>
    </lineage>
</organism>
<comment type="cofactor">
    <cofactor evidence="2 7 8">
        <name>Mg(2+)</name>
        <dbReference type="ChEBI" id="CHEBI:18420"/>
    </cofactor>
</comment>
<feature type="binding site" evidence="7">
    <location>
        <position position="205"/>
    </location>
    <ligand>
        <name>Mg(2+)</name>
        <dbReference type="ChEBI" id="CHEBI:18420"/>
        <label>1</label>
        <note>catalytic</note>
    </ligand>
</feature>
<feature type="binding site" evidence="7">
    <location>
        <position position="62"/>
    </location>
    <ligand>
        <name>Mg(2+)</name>
        <dbReference type="ChEBI" id="CHEBI:18420"/>
        <label>1</label>
        <note>catalytic</note>
    </ligand>
</feature>
<keyword evidence="5 8" id="KW-0378">Hydrolase</keyword>
<comment type="similarity">
    <text evidence="3 8">Belongs to the inositol monophosphatase superfamily.</text>
</comment>
<evidence type="ECO:0000256" key="8">
    <source>
        <dbReference type="RuleBase" id="RU364068"/>
    </source>
</evidence>
<proteinExistence type="inferred from homology"/>
<dbReference type="AlphaFoldDB" id="A0A1Q2MCE0"/>
<reference evidence="10" key="1">
    <citation type="submission" date="2017-02" db="EMBL/GenBank/DDBJ databases">
        <title>Comparative genomics and description of representatives of a novel lineage of planctomycetes thriving in anoxic sediments.</title>
        <authorList>
            <person name="Spring S."/>
            <person name="Bunk B."/>
            <person name="Sproer C."/>
        </authorList>
    </citation>
    <scope>NUCLEOTIDE SEQUENCE [LARGE SCALE GENOMIC DNA]</scope>
    <source>
        <strain evidence="10">SM-Chi-D1</strain>
    </source>
</reference>
<evidence type="ECO:0000256" key="5">
    <source>
        <dbReference type="ARBA" id="ARBA00022801"/>
    </source>
</evidence>
<dbReference type="PANTHER" id="PTHR20854">
    <property type="entry name" value="INOSITOL MONOPHOSPHATASE"/>
    <property type="match status" value="1"/>
</dbReference>
<evidence type="ECO:0000256" key="4">
    <source>
        <dbReference type="ARBA" id="ARBA00022723"/>
    </source>
</evidence>
<dbReference type="FunFam" id="3.30.540.10:FF:000003">
    <property type="entry name" value="Inositol-1-monophosphatase"/>
    <property type="match status" value="1"/>
</dbReference>
<dbReference type="PROSITE" id="PS00629">
    <property type="entry name" value="IMP_1"/>
    <property type="match status" value="1"/>
</dbReference>
<dbReference type="GO" id="GO:0046872">
    <property type="term" value="F:metal ion binding"/>
    <property type="evidence" value="ECO:0007669"/>
    <property type="project" value="UniProtKB-KW"/>
</dbReference>
<dbReference type="InterPro" id="IPR020583">
    <property type="entry name" value="Inositol_monoP_metal-BS"/>
</dbReference>
<dbReference type="GO" id="GO:0046854">
    <property type="term" value="P:phosphatidylinositol phosphate biosynthetic process"/>
    <property type="evidence" value="ECO:0007669"/>
    <property type="project" value="InterPro"/>
</dbReference>
<evidence type="ECO:0000313" key="9">
    <source>
        <dbReference type="EMBL" id="AQQ70383.1"/>
    </source>
</evidence>
<dbReference type="RefSeq" id="WP_146682652.1">
    <property type="nucleotide sequence ID" value="NZ_CP019646.1"/>
</dbReference>
<evidence type="ECO:0000256" key="1">
    <source>
        <dbReference type="ARBA" id="ARBA00001033"/>
    </source>
</evidence>
<feature type="binding site" evidence="7">
    <location>
        <position position="80"/>
    </location>
    <ligand>
        <name>Mg(2+)</name>
        <dbReference type="ChEBI" id="CHEBI:18420"/>
        <label>1</label>
        <note>catalytic</note>
    </ligand>
</feature>
<sequence length="252" mass="27841">MKNFLRKVILDAGEISLDYRQKGFEVSRKSAKDLVTEADRAVEKFLTKKITEQYPSHGILGEEYGSTKTGEYCWVIDPIDGTSSFVHGHPFYSISIALQRGGETILGAVYAPVLDELFTAEKNAGAFLNCEKIQVSPTSELIDVMAATGFACIRAGLEHNNLKYFNRIIPKIRGIRRCGSAAIDLSYVACGRYDVFWELNLKKYDFAAGALILEEAGGKVTGFDGKPSPTGETLLATNSILHRQFLEMLNLL</sequence>
<dbReference type="Gene3D" id="3.40.190.80">
    <property type="match status" value="1"/>
</dbReference>
<accession>A0A1Q2MCE0</accession>